<evidence type="ECO:0000313" key="1">
    <source>
        <dbReference type="EMBL" id="OMJ74852.1"/>
    </source>
</evidence>
<dbReference type="Proteomes" id="UP000187209">
    <property type="component" value="Unassembled WGS sequence"/>
</dbReference>
<evidence type="ECO:0000313" key="2">
    <source>
        <dbReference type="Proteomes" id="UP000187209"/>
    </source>
</evidence>
<comment type="caution">
    <text evidence="1">The sequence shown here is derived from an EMBL/GenBank/DDBJ whole genome shotgun (WGS) entry which is preliminary data.</text>
</comment>
<dbReference type="EMBL" id="MPUH01000724">
    <property type="protein sequence ID" value="OMJ74852.1"/>
    <property type="molecule type" value="Genomic_DNA"/>
</dbReference>
<reference evidence="1 2" key="1">
    <citation type="submission" date="2016-11" db="EMBL/GenBank/DDBJ databases">
        <title>The macronuclear genome of Stentor coeruleus: a giant cell with tiny introns.</title>
        <authorList>
            <person name="Slabodnick M."/>
            <person name="Ruby J.G."/>
            <person name="Reiff S.B."/>
            <person name="Swart E.C."/>
            <person name="Gosai S."/>
            <person name="Prabakaran S."/>
            <person name="Witkowska E."/>
            <person name="Larue G.E."/>
            <person name="Fisher S."/>
            <person name="Freeman R.M."/>
            <person name="Gunawardena J."/>
            <person name="Chu W."/>
            <person name="Stover N.A."/>
            <person name="Gregory B.D."/>
            <person name="Nowacki M."/>
            <person name="Derisi J."/>
            <person name="Roy S.W."/>
            <person name="Marshall W.F."/>
            <person name="Sood P."/>
        </authorList>
    </citation>
    <scope>NUCLEOTIDE SEQUENCE [LARGE SCALE GENOMIC DNA]</scope>
    <source>
        <strain evidence="1">WM001</strain>
    </source>
</reference>
<keyword evidence="2" id="KW-1185">Reference proteome</keyword>
<proteinExistence type="predicted"/>
<organism evidence="1 2">
    <name type="scientific">Stentor coeruleus</name>
    <dbReference type="NCBI Taxonomy" id="5963"/>
    <lineage>
        <taxon>Eukaryota</taxon>
        <taxon>Sar</taxon>
        <taxon>Alveolata</taxon>
        <taxon>Ciliophora</taxon>
        <taxon>Postciliodesmatophora</taxon>
        <taxon>Heterotrichea</taxon>
        <taxon>Heterotrichida</taxon>
        <taxon>Stentoridae</taxon>
        <taxon>Stentor</taxon>
    </lineage>
</organism>
<sequence length="163" mass="19110">MNENNEEFPSLALDVWVIKDRLNKEPDETVYISAEITVRELKQYLCSRLHLDMNRYEFFILEKPELGPVLREIGGLETASISSTGIINTCKVCLKFEDINWNFSQNDDLEYNLALQQSLICQKQIFFDKIEKITRGERHRIHIKKLSHIKKSLQILLADLKLD</sequence>
<dbReference type="AlphaFoldDB" id="A0A1R2BDN0"/>
<gene>
    <name evidence="1" type="ORF">SteCoe_26105</name>
</gene>
<name>A0A1R2BDN0_9CILI</name>
<protein>
    <submittedName>
        <fullName evidence="1">Uncharacterized protein</fullName>
    </submittedName>
</protein>
<accession>A0A1R2BDN0</accession>